<evidence type="ECO:0000313" key="2">
    <source>
        <dbReference type="EMBL" id="EGV65621.1"/>
    </source>
</evidence>
<dbReference type="HOGENOM" id="CLU_035854_1_0_1"/>
<sequence length="230" mass="25719">MSNYMVCLAHFCELHGPSSIMCTQVSGDGTAVPKLSLSSTTKLQTCSSCKLALPQDALNLTTKTPTKTNPNTCFVSTQYPVFQSRYTALTKLIMKSLSVETTSDLAKPLFIGDNLNGFSLTKIFKIKDVNARGGERKYCFMVVSDEEIKILKNWNIITSYLTELISSIQKKVQTSIEHKNKVDGKHSNLNNETYLRRSLVKPRSLVELTEDDRIFVKLHLGAIQLVKDMS</sequence>
<dbReference type="Proteomes" id="UP000000707">
    <property type="component" value="Unassembled WGS sequence"/>
</dbReference>
<dbReference type="GO" id="GO:0005829">
    <property type="term" value="C:cytosol"/>
    <property type="evidence" value="ECO:0007669"/>
    <property type="project" value="TreeGrafter"/>
</dbReference>
<gene>
    <name evidence="2" type="ORF">CANTEDRAFT_101275</name>
</gene>
<dbReference type="STRING" id="590646.G3AZM5"/>
<dbReference type="InterPro" id="IPR037521">
    <property type="entry name" value="FLCN/SMCR8_DENN"/>
</dbReference>
<dbReference type="PANTHER" id="PTHR31441">
    <property type="entry name" value="FOLLICULIN FAMILY MEMBER"/>
    <property type="match status" value="1"/>
</dbReference>
<evidence type="ECO:0000313" key="3">
    <source>
        <dbReference type="Proteomes" id="UP000000707"/>
    </source>
</evidence>
<dbReference type="AlphaFoldDB" id="G3AZM5"/>
<feature type="domain" description="UDENN FLCN/SMCR8-type" evidence="1">
    <location>
        <begin position="48"/>
        <end position="230"/>
    </location>
</feature>
<dbReference type="EMBL" id="GL996512">
    <property type="protein sequence ID" value="EGV65621.1"/>
    <property type="molecule type" value="Genomic_DNA"/>
</dbReference>
<dbReference type="KEGG" id="cten:18245452"/>
<dbReference type="InterPro" id="IPR037520">
    <property type="entry name" value="Folliculin/SMCR8_longin"/>
</dbReference>
<dbReference type="eggNOG" id="KOG3715">
    <property type="taxonomic scope" value="Eukaryota"/>
</dbReference>
<proteinExistence type="predicted"/>
<keyword evidence="3" id="KW-1185">Reference proteome</keyword>
<name>G3AZM5_CANTC</name>
<dbReference type="InterPro" id="IPR021713">
    <property type="entry name" value="Folliculin"/>
</dbReference>
<dbReference type="PROSITE" id="PS51834">
    <property type="entry name" value="DENN_FLCN_SMCR8"/>
    <property type="match status" value="1"/>
</dbReference>
<dbReference type="RefSeq" id="XP_006684195.1">
    <property type="nucleotide sequence ID" value="XM_006684132.1"/>
</dbReference>
<dbReference type="Pfam" id="PF11704">
    <property type="entry name" value="Folliculin"/>
    <property type="match status" value="1"/>
</dbReference>
<evidence type="ECO:0000259" key="1">
    <source>
        <dbReference type="PROSITE" id="PS51834"/>
    </source>
</evidence>
<dbReference type="OrthoDB" id="5599713at2759"/>
<dbReference type="GO" id="GO:0005096">
    <property type="term" value="F:GTPase activator activity"/>
    <property type="evidence" value="ECO:0007669"/>
    <property type="project" value="InterPro"/>
</dbReference>
<reference evidence="2 3" key="1">
    <citation type="journal article" date="2011" name="Proc. Natl. Acad. Sci. U.S.A.">
        <title>Comparative genomics of xylose-fermenting fungi for enhanced biofuel production.</title>
        <authorList>
            <person name="Wohlbach D.J."/>
            <person name="Kuo A."/>
            <person name="Sato T.K."/>
            <person name="Potts K.M."/>
            <person name="Salamov A.A."/>
            <person name="LaButti K.M."/>
            <person name="Sun H."/>
            <person name="Clum A."/>
            <person name="Pangilinan J.L."/>
            <person name="Lindquist E.A."/>
            <person name="Lucas S."/>
            <person name="Lapidus A."/>
            <person name="Jin M."/>
            <person name="Gunawan C."/>
            <person name="Balan V."/>
            <person name="Dale B.E."/>
            <person name="Jeffries T.W."/>
            <person name="Zinkel R."/>
            <person name="Barry K.W."/>
            <person name="Grigoriev I.V."/>
            <person name="Gasch A.P."/>
        </authorList>
    </citation>
    <scope>NUCLEOTIDE SEQUENCE [LARGE SCALE GENOMIC DNA]</scope>
    <source>
        <strain evidence="3">ATCC 10573 / BCRC 21748 / CBS 615 / JCM 9827 / NBRC 10315 / NRRL Y-1498 / VKM Y-70</strain>
    </source>
</reference>
<protein>
    <recommendedName>
        <fullName evidence="1">UDENN FLCN/SMCR8-type domain-containing protein</fullName>
    </recommendedName>
</protein>
<accession>G3AZM5</accession>
<dbReference type="PANTHER" id="PTHR31441:SF2">
    <property type="entry name" value="FOLLICULIN"/>
    <property type="match status" value="1"/>
</dbReference>
<dbReference type="GO" id="GO:1904263">
    <property type="term" value="P:positive regulation of TORC1 signaling"/>
    <property type="evidence" value="ECO:0007669"/>
    <property type="project" value="TreeGrafter"/>
</dbReference>
<organism evidence="3">
    <name type="scientific">Candida tenuis (strain ATCC 10573 / BCRC 21748 / CBS 615 / JCM 9827 / NBRC 10315 / NRRL Y-1498 / VKM Y-70)</name>
    <name type="common">Yeast</name>
    <name type="synonym">Yamadazyma tenuis</name>
    <dbReference type="NCBI Taxonomy" id="590646"/>
    <lineage>
        <taxon>Eukaryota</taxon>
        <taxon>Fungi</taxon>
        <taxon>Dikarya</taxon>
        <taxon>Ascomycota</taxon>
        <taxon>Saccharomycotina</taxon>
        <taxon>Pichiomycetes</taxon>
        <taxon>Debaryomycetaceae</taxon>
        <taxon>Yamadazyma</taxon>
    </lineage>
</organism>
<dbReference type="GeneID" id="18245452"/>